<dbReference type="OrthoDB" id="297375at2759"/>
<reference evidence="2" key="1">
    <citation type="submission" date="2021-05" db="EMBL/GenBank/DDBJ databases">
        <title>A free-living protist that lacks canonical eukaryotic 1 DNA replication and segregation systems.</title>
        <authorList>
            <person name="Salas-Leiva D.E."/>
            <person name="Tromer E.C."/>
            <person name="Curtis B.A."/>
            <person name="Jerlstrom-Hultqvist J."/>
            <person name="Kolisko M."/>
            <person name="Yi Z."/>
            <person name="Salas-Leiva J.S."/>
            <person name="Gallot-Lavallee L."/>
            <person name="Kops G.J.P.L."/>
            <person name="Archibald J.M."/>
            <person name="Simpson A.G.B."/>
            <person name="Roger A.J."/>
        </authorList>
    </citation>
    <scope>NUCLEOTIDE SEQUENCE</scope>
    <source>
        <strain evidence="2">BICM</strain>
    </source>
</reference>
<accession>A0A8J6AVF5</accession>
<dbReference type="PANTHER" id="PTHR45982:SF1">
    <property type="entry name" value="REGULATOR OF CHROMOSOME CONDENSATION"/>
    <property type="match status" value="1"/>
</dbReference>
<protein>
    <submittedName>
        <fullName evidence="2">Uncharacterized protein</fullName>
    </submittedName>
</protein>
<dbReference type="InterPro" id="IPR051553">
    <property type="entry name" value="Ran_GTPase-activating"/>
</dbReference>
<dbReference type="AlphaFoldDB" id="A0A8J6AVF5"/>
<dbReference type="InterPro" id="IPR009091">
    <property type="entry name" value="RCC1/BLIP-II"/>
</dbReference>
<dbReference type="SUPFAM" id="SSF50985">
    <property type="entry name" value="RCC1/BLIP-II"/>
    <property type="match status" value="1"/>
</dbReference>
<dbReference type="Proteomes" id="UP000717585">
    <property type="component" value="Unassembled WGS sequence"/>
</dbReference>
<evidence type="ECO:0000256" key="1">
    <source>
        <dbReference type="SAM" id="MobiDB-lite"/>
    </source>
</evidence>
<organism evidence="2 3">
    <name type="scientific">Carpediemonas membranifera</name>
    <dbReference type="NCBI Taxonomy" id="201153"/>
    <lineage>
        <taxon>Eukaryota</taxon>
        <taxon>Metamonada</taxon>
        <taxon>Carpediemonas-like organisms</taxon>
        <taxon>Carpediemonas</taxon>
    </lineage>
</organism>
<gene>
    <name evidence="2" type="ORF">J8273_2703</name>
</gene>
<dbReference type="PANTHER" id="PTHR45982">
    <property type="entry name" value="REGULATOR OF CHROMOSOME CONDENSATION"/>
    <property type="match status" value="1"/>
</dbReference>
<feature type="region of interest" description="Disordered" evidence="1">
    <location>
        <begin position="1"/>
        <end position="29"/>
    </location>
</feature>
<sequence>MSNCESGESSLEDIPPDSPHANDDAASTASAASSSSSFRRFSFQNLCGVAPELSKHPIGFVDDDPRILLFKFHEMIKLLLQADVIQERMPENVPQYIRRAVPVVINGITELVGELGAVKPLTSVDDVISLIDQTIRNIAALGMPELYQSVRYLMQAVELLVHPLLSMNLDPRTPLPDALFTLPPWLISTVMFSVDHPEICCFLCRKFFFCERERKKLQIVKRCGDNAFYLIAGRIFVTGPNDYGQLGQTRCDHHLFDNAEVSFVRGLPQTRCVFTVPQPNEDDRAVAVFAVTEKGLYAWGCNSQRLLGLGLAATAVEHPMPVPIDTDTSVTRIRQADEALFFQAGASWYAVGSNTSGCLGVRSDAPFVATPTRVVLPRFMIVTDFKISRYSSTAAAMFAWTTSSQTPILACGTNRNGALGVGSSSPAVDVLTPVRLASSRSIVDIQSLSERDQADTTVFFLEDQRCLVCGSNEQQHVYPLPDAVLSSPVELGFKVIAAYQHPKYSDGSWIGMCYFSEDRTFTPVGSQHTSRVQLKPCEYAGWVELALRDEFDCIEFTDVGLCIVFKDTDDKGQGLKWVPSRDAPRHVKSLVLSGRLIVAEGYSETAGLSV</sequence>
<dbReference type="Gene3D" id="2.130.10.30">
    <property type="entry name" value="Regulator of chromosome condensation 1/beta-lactamase-inhibitor protein II"/>
    <property type="match status" value="2"/>
</dbReference>
<dbReference type="EMBL" id="JAHDYR010000008">
    <property type="protein sequence ID" value="KAG9395791.1"/>
    <property type="molecule type" value="Genomic_DNA"/>
</dbReference>
<name>A0A8J6AVF5_9EUKA</name>
<comment type="caution">
    <text evidence="2">The sequence shown here is derived from an EMBL/GenBank/DDBJ whole genome shotgun (WGS) entry which is preliminary data.</text>
</comment>
<keyword evidence="3" id="KW-1185">Reference proteome</keyword>
<evidence type="ECO:0000313" key="3">
    <source>
        <dbReference type="Proteomes" id="UP000717585"/>
    </source>
</evidence>
<evidence type="ECO:0000313" key="2">
    <source>
        <dbReference type="EMBL" id="KAG9395791.1"/>
    </source>
</evidence>
<proteinExistence type="predicted"/>